<proteinExistence type="predicted"/>
<evidence type="ECO:0000313" key="4">
    <source>
        <dbReference type="Proteomes" id="UP000076038"/>
    </source>
</evidence>
<dbReference type="AlphaFoldDB" id="A0A143QJP2"/>
<dbReference type="EMBL" id="CP015220">
    <property type="protein sequence ID" value="AMY22712.1"/>
    <property type="molecule type" value="Genomic_DNA"/>
</dbReference>
<feature type="region of interest" description="Disordered" evidence="1">
    <location>
        <begin position="1"/>
        <end position="21"/>
    </location>
</feature>
<evidence type="ECO:0000256" key="1">
    <source>
        <dbReference type="SAM" id="MobiDB-lite"/>
    </source>
</evidence>
<reference evidence="4" key="2">
    <citation type="submission" date="2016-04" db="EMBL/GenBank/DDBJ databases">
        <title>Complete Genome and Plasmid Sequences for Rhodococcus fascians D188 and Draft Sequences for Rhodococcus spp. Isolates PBTS 1 and PBTS 2.</title>
        <authorList>
            <person name="Stamer R."/>
            <person name="Vereecke D."/>
            <person name="Zhang Y."/>
            <person name="Schilkey F."/>
            <person name="Devitt N."/>
            <person name="Randall J."/>
        </authorList>
    </citation>
    <scope>NUCLEOTIDE SEQUENCE [LARGE SCALE GENOMIC DNA]</scope>
    <source>
        <strain evidence="4">PBTS2</strain>
    </source>
</reference>
<dbReference type="REBASE" id="152160">
    <property type="entry name" value="RspPBTS2ORF1404P"/>
</dbReference>
<dbReference type="CDD" id="cd00719">
    <property type="entry name" value="GIY-YIG_SF"/>
    <property type="match status" value="1"/>
</dbReference>
<dbReference type="Pfam" id="PF01541">
    <property type="entry name" value="GIY-YIG"/>
    <property type="match status" value="1"/>
</dbReference>
<dbReference type="InterPro" id="IPR035901">
    <property type="entry name" value="GIY-YIG_endonuc_sf"/>
</dbReference>
<dbReference type="Proteomes" id="UP000076038">
    <property type="component" value="Chromosome"/>
</dbReference>
<dbReference type="PROSITE" id="PS50164">
    <property type="entry name" value="GIY_YIG"/>
    <property type="match status" value="1"/>
</dbReference>
<name>A0A143QJP2_RHOFA</name>
<feature type="compositionally biased region" description="Acidic residues" evidence="1">
    <location>
        <begin position="267"/>
        <end position="291"/>
    </location>
</feature>
<dbReference type="Gene3D" id="3.40.1440.10">
    <property type="entry name" value="GIY-YIG endonuclease"/>
    <property type="match status" value="1"/>
</dbReference>
<feature type="region of interest" description="Disordered" evidence="1">
    <location>
        <begin position="259"/>
        <end position="291"/>
    </location>
</feature>
<evidence type="ECO:0000313" key="3">
    <source>
        <dbReference type="EMBL" id="AMY22712.1"/>
    </source>
</evidence>
<feature type="domain" description="GIY-YIG" evidence="2">
    <location>
        <begin position="55"/>
        <end position="154"/>
    </location>
</feature>
<dbReference type="PATRIC" id="fig|1653479.3.peg.1422"/>
<dbReference type="InterPro" id="IPR000305">
    <property type="entry name" value="GIY-YIG_endonuc"/>
</dbReference>
<dbReference type="SUPFAM" id="SSF82771">
    <property type="entry name" value="GIY-YIG endonuclease"/>
    <property type="match status" value="1"/>
</dbReference>
<gene>
    <name evidence="3" type="ORF">A3Q41_01404</name>
</gene>
<protein>
    <recommendedName>
        <fullName evidence="2">GIY-YIG domain-containing protein</fullName>
    </recommendedName>
</protein>
<dbReference type="RefSeq" id="WP_204858799.1">
    <property type="nucleotide sequence ID" value="NZ_LFDS01000005.1"/>
</dbReference>
<dbReference type="KEGG" id="rhs:A3Q41_01404"/>
<evidence type="ECO:0000259" key="2">
    <source>
        <dbReference type="PROSITE" id="PS50164"/>
    </source>
</evidence>
<keyword evidence="4" id="KW-1185">Reference proteome</keyword>
<reference evidence="3 4" key="1">
    <citation type="journal article" date="2016" name="Genome Announc.">
        <title>Complete Genome and Plasmid Sequences for Rhodococcus fascians D188 and Draft Sequences for Rhodococcus Isolates PBTS 1 and PBTS 2.</title>
        <authorList>
            <person name="Stamler R.A."/>
            <person name="Vereecke D."/>
            <person name="Zhang Y."/>
            <person name="Schilkey F."/>
            <person name="Devitt N."/>
            <person name="Randall J.J."/>
        </authorList>
    </citation>
    <scope>NUCLEOTIDE SEQUENCE [LARGE SCALE GENOMIC DNA]</scope>
    <source>
        <strain evidence="3 4">PBTS2</strain>
    </source>
</reference>
<sequence>MRLLRMSSHGKSSLRASAVAPRKSSLPADDVQSFRAALREVLSEKDDGGRVWSAAKWGVYAFYDYDGEPIYVGQTKEKLSVRVQRHLTNQRTDAVAMRVLDVFEVAEIEIWPLWQYEDLKKSDGAEQFRAAERDLNAHEYTAYLEAIDRSRHKAILNEKIPPVSEPITLPASLRRSLISEQTRIERGHPDIRIARRAETISRLAAVTRERGEVSEGLRRVLVVQAVRLAYLSAERLAFVEGHPIPDPAAIDVTALVGSVLHERSDPEDPDDPGDPEDLPEPDAELDLFSDY</sequence>
<organism evidence="3 4">
    <name type="scientific">Rhodococcoides fascians</name>
    <name type="common">Rhodococcus fascians</name>
    <dbReference type="NCBI Taxonomy" id="1828"/>
    <lineage>
        <taxon>Bacteria</taxon>
        <taxon>Bacillati</taxon>
        <taxon>Actinomycetota</taxon>
        <taxon>Actinomycetes</taxon>
        <taxon>Mycobacteriales</taxon>
        <taxon>Nocardiaceae</taxon>
        <taxon>Rhodococcoides</taxon>
    </lineage>
</organism>
<accession>A0A143QJP2</accession>